<keyword evidence="6" id="KW-0472">Membrane</keyword>
<evidence type="ECO:0000256" key="4">
    <source>
        <dbReference type="ARBA" id="ARBA00022643"/>
    </source>
</evidence>
<keyword evidence="2 6" id="KW-0597">Phosphoprotein</keyword>
<dbReference type="InterPro" id="IPR010209">
    <property type="entry name" value="Ion_transpt_RnfG/RsxG"/>
</dbReference>
<comment type="subcellular location">
    <subcellularLocation>
        <location evidence="6">Cell membrane</location>
        <topology evidence="6">Single-pass membrane protein</topology>
    </subcellularLocation>
</comment>
<dbReference type="GO" id="GO:0022900">
    <property type="term" value="P:electron transport chain"/>
    <property type="evidence" value="ECO:0007669"/>
    <property type="project" value="UniProtKB-UniRule"/>
</dbReference>
<comment type="cofactor">
    <cofactor evidence="6">
        <name>FMN</name>
        <dbReference type="ChEBI" id="CHEBI:58210"/>
    </cofactor>
</comment>
<name>A0A1G5RT07_PSEXY</name>
<keyword evidence="3 6" id="KW-0285">Flavoprotein</keyword>
<proteinExistence type="inferred from homology"/>
<dbReference type="NCBIfam" id="TIGR01947">
    <property type="entry name" value="rnfG"/>
    <property type="match status" value="1"/>
</dbReference>
<dbReference type="PANTHER" id="PTHR36118">
    <property type="entry name" value="ION-TRANSLOCATING OXIDOREDUCTASE COMPLEX SUBUNIT G"/>
    <property type="match status" value="1"/>
</dbReference>
<protein>
    <recommendedName>
        <fullName evidence="6">Ion-translocating oxidoreductase complex subunit G</fullName>
        <ecNumber evidence="6">7.-.-.-</ecNumber>
    </recommendedName>
    <alternativeName>
        <fullName evidence="6">Rnf electron transport complex subunit G</fullName>
    </alternativeName>
</protein>
<gene>
    <name evidence="6" type="primary">rnfG</name>
    <name evidence="8" type="ORF">SAMN02910350_00640</name>
</gene>
<evidence type="ECO:0000313" key="8">
    <source>
        <dbReference type="EMBL" id="SCZ77255.1"/>
    </source>
</evidence>
<evidence type="ECO:0000256" key="5">
    <source>
        <dbReference type="ARBA" id="ARBA00022982"/>
    </source>
</evidence>
<dbReference type="SMART" id="SM00900">
    <property type="entry name" value="FMN_bind"/>
    <property type="match status" value="1"/>
</dbReference>
<keyword evidence="6" id="KW-1003">Cell membrane</keyword>
<dbReference type="GO" id="GO:0010181">
    <property type="term" value="F:FMN binding"/>
    <property type="evidence" value="ECO:0007669"/>
    <property type="project" value="InterPro"/>
</dbReference>
<feature type="modified residue" description="FMN phosphoryl threonine" evidence="6">
    <location>
        <position position="180"/>
    </location>
</feature>
<dbReference type="GO" id="GO:0009055">
    <property type="term" value="F:electron transfer activity"/>
    <property type="evidence" value="ECO:0007669"/>
    <property type="project" value="InterPro"/>
</dbReference>
<reference evidence="8 9" key="1">
    <citation type="submission" date="2016-10" db="EMBL/GenBank/DDBJ databases">
        <authorList>
            <person name="de Groot N.N."/>
        </authorList>
    </citation>
    <scope>NUCLEOTIDE SEQUENCE [LARGE SCALE GENOMIC DNA]</scope>
    <source>
        <strain evidence="8 9">DSM 10317</strain>
    </source>
</reference>
<keyword evidence="5 6" id="KW-0249">Electron transport</keyword>
<evidence type="ECO:0000256" key="3">
    <source>
        <dbReference type="ARBA" id="ARBA00022630"/>
    </source>
</evidence>
<dbReference type="Proteomes" id="UP000199428">
    <property type="component" value="Unassembled WGS sequence"/>
</dbReference>
<organism evidence="8 9">
    <name type="scientific">Pseudobutyrivibrio xylanivorans</name>
    <dbReference type="NCBI Taxonomy" id="185007"/>
    <lineage>
        <taxon>Bacteria</taxon>
        <taxon>Bacillati</taxon>
        <taxon>Bacillota</taxon>
        <taxon>Clostridia</taxon>
        <taxon>Lachnospirales</taxon>
        <taxon>Lachnospiraceae</taxon>
        <taxon>Pseudobutyrivibrio</taxon>
    </lineage>
</organism>
<keyword evidence="4 6" id="KW-0288">FMN</keyword>
<keyword evidence="6" id="KW-0812">Transmembrane</keyword>
<dbReference type="RefSeq" id="WP_090161172.1">
    <property type="nucleotide sequence ID" value="NZ_FMWK01000003.1"/>
</dbReference>
<dbReference type="GO" id="GO:0005886">
    <property type="term" value="C:plasma membrane"/>
    <property type="evidence" value="ECO:0007669"/>
    <property type="project" value="UniProtKB-SubCell"/>
</dbReference>
<comment type="similarity">
    <text evidence="6">Belongs to the RnfG family.</text>
</comment>
<dbReference type="PANTHER" id="PTHR36118:SF1">
    <property type="entry name" value="ION-TRANSLOCATING OXIDOREDUCTASE COMPLEX SUBUNIT G"/>
    <property type="match status" value="1"/>
</dbReference>
<sequence>MNKLVKDALVLTGITVVAGFALGLVYEITKAPIAKAQEDALNKAYQTVYSTAEAYEPLEGFDSEKATAIVQEAGFPDDTIDNCVTAWDANGDQVGYIITVTSNAGYGGKITFSMGITNDSVINGYSITSISETAGLGMKARDTGDGTFSSQFVDRKAEIFTVTKNGASSSSEIDAISAATITSRAVTNGVNAGVTYFNYLVGGAANE</sequence>
<evidence type="ECO:0000256" key="2">
    <source>
        <dbReference type="ARBA" id="ARBA00022553"/>
    </source>
</evidence>
<comment type="subunit">
    <text evidence="6">The complex is composed of six subunits: RnfA, RnfB, RnfC, RnfD, RnfE and RnfG.</text>
</comment>
<feature type="domain" description="FMN-binding" evidence="7">
    <location>
        <begin position="105"/>
        <end position="197"/>
    </location>
</feature>
<evidence type="ECO:0000256" key="6">
    <source>
        <dbReference type="HAMAP-Rule" id="MF_00479"/>
    </source>
</evidence>
<dbReference type="EC" id="7.-.-.-" evidence="6"/>
<dbReference type="InterPro" id="IPR007329">
    <property type="entry name" value="FMN-bd"/>
</dbReference>
<dbReference type="EMBL" id="FMWK01000003">
    <property type="protein sequence ID" value="SCZ77255.1"/>
    <property type="molecule type" value="Genomic_DNA"/>
</dbReference>
<keyword evidence="1 6" id="KW-0813">Transport</keyword>
<dbReference type="Pfam" id="PF04205">
    <property type="entry name" value="FMN_bind"/>
    <property type="match status" value="1"/>
</dbReference>
<dbReference type="HAMAP" id="MF_00479">
    <property type="entry name" value="RsxG_RnfG"/>
    <property type="match status" value="1"/>
</dbReference>
<keyword evidence="6" id="KW-1278">Translocase</keyword>
<evidence type="ECO:0000313" key="9">
    <source>
        <dbReference type="Proteomes" id="UP000199428"/>
    </source>
</evidence>
<dbReference type="AlphaFoldDB" id="A0A1G5RT07"/>
<dbReference type="PIRSF" id="PIRSF006091">
    <property type="entry name" value="E_trnsport_RnfG"/>
    <property type="match status" value="1"/>
</dbReference>
<accession>A0A1G5RT07</accession>
<evidence type="ECO:0000256" key="1">
    <source>
        <dbReference type="ARBA" id="ARBA00022448"/>
    </source>
</evidence>
<evidence type="ECO:0000259" key="7">
    <source>
        <dbReference type="SMART" id="SM00900"/>
    </source>
</evidence>
<keyword evidence="6" id="KW-1133">Transmembrane helix</keyword>
<comment type="function">
    <text evidence="6">Part of a membrane-bound complex that couples electron transfer with translocation of ions across the membrane.</text>
</comment>